<gene>
    <name evidence="3" type="ORF">NCTC13354_01231</name>
</gene>
<dbReference type="KEGG" id="tbw:NCTC13354_01231"/>
<proteinExistence type="predicted"/>
<accession>A0A448PF24</accession>
<evidence type="ECO:0000256" key="2">
    <source>
        <dbReference type="SAM" id="SignalP"/>
    </source>
</evidence>
<sequence>MKLRRIVFATIGVALALAGCSADTSESHNQSSSNSATADAPAAPTSTSEGAASPDSNPGDSDVVSQLRQNHPDFESKTDAELLAQADLMCEKLRAGAENRAIPHPIFAEVTREAVGAGFTEGQAHHLVSAVPALHCPDVLPWLQGHPGEHPMPHGPR</sequence>
<feature type="chain" id="PRO_5038925588" description="DUF732 domain-containing protein" evidence="2">
    <location>
        <begin position="19"/>
        <end position="157"/>
    </location>
</feature>
<dbReference type="RefSeq" id="WP_126416618.1">
    <property type="nucleotide sequence ID" value="NZ_LR134476.1"/>
</dbReference>
<dbReference type="PROSITE" id="PS51257">
    <property type="entry name" value="PROKAR_LIPOPROTEIN"/>
    <property type="match status" value="1"/>
</dbReference>
<feature type="signal peptide" evidence="2">
    <location>
        <begin position="1"/>
        <end position="18"/>
    </location>
</feature>
<dbReference type="EMBL" id="LR134476">
    <property type="protein sequence ID" value="VEI13516.1"/>
    <property type="molecule type" value="Genomic_DNA"/>
</dbReference>
<feature type="compositionally biased region" description="Basic and acidic residues" evidence="1">
    <location>
        <begin position="70"/>
        <end position="79"/>
    </location>
</feature>
<evidence type="ECO:0008006" key="5">
    <source>
        <dbReference type="Google" id="ProtNLM"/>
    </source>
</evidence>
<reference evidence="3 4" key="1">
    <citation type="submission" date="2018-12" db="EMBL/GenBank/DDBJ databases">
        <authorList>
            <consortium name="Pathogen Informatics"/>
        </authorList>
    </citation>
    <scope>NUCLEOTIDE SEQUENCE [LARGE SCALE GENOMIC DNA]</scope>
    <source>
        <strain evidence="3 4">NCTC13354</strain>
    </source>
</reference>
<evidence type="ECO:0000256" key="1">
    <source>
        <dbReference type="SAM" id="MobiDB-lite"/>
    </source>
</evidence>
<keyword evidence="4" id="KW-1185">Reference proteome</keyword>
<organism evidence="3 4">
    <name type="scientific">Trueperella bialowiezensis</name>
    <dbReference type="NCBI Taxonomy" id="312285"/>
    <lineage>
        <taxon>Bacteria</taxon>
        <taxon>Bacillati</taxon>
        <taxon>Actinomycetota</taxon>
        <taxon>Actinomycetes</taxon>
        <taxon>Actinomycetales</taxon>
        <taxon>Actinomycetaceae</taxon>
        <taxon>Trueperella</taxon>
    </lineage>
</organism>
<dbReference type="AlphaFoldDB" id="A0A448PF24"/>
<name>A0A448PF24_9ACTO</name>
<evidence type="ECO:0000313" key="3">
    <source>
        <dbReference type="EMBL" id="VEI13516.1"/>
    </source>
</evidence>
<feature type="region of interest" description="Disordered" evidence="1">
    <location>
        <begin position="23"/>
        <end position="79"/>
    </location>
</feature>
<feature type="compositionally biased region" description="Low complexity" evidence="1">
    <location>
        <begin position="27"/>
        <end position="48"/>
    </location>
</feature>
<keyword evidence="2" id="KW-0732">Signal</keyword>
<dbReference type="Proteomes" id="UP000269542">
    <property type="component" value="Chromosome"/>
</dbReference>
<protein>
    <recommendedName>
        <fullName evidence="5">DUF732 domain-containing protein</fullName>
    </recommendedName>
</protein>
<evidence type="ECO:0000313" key="4">
    <source>
        <dbReference type="Proteomes" id="UP000269542"/>
    </source>
</evidence>
<feature type="compositionally biased region" description="Polar residues" evidence="1">
    <location>
        <begin position="54"/>
        <end position="69"/>
    </location>
</feature>